<protein>
    <submittedName>
        <fullName evidence="2">Uncharacterized protein</fullName>
    </submittedName>
</protein>
<gene>
    <name evidence="2" type="ORF">SAMN06269173_10674</name>
</gene>
<dbReference type="GO" id="GO:0005975">
    <property type="term" value="P:carbohydrate metabolic process"/>
    <property type="evidence" value="ECO:0007669"/>
    <property type="project" value="UniProtKB-ARBA"/>
</dbReference>
<evidence type="ECO:0000313" key="2">
    <source>
        <dbReference type="EMBL" id="SNR74282.1"/>
    </source>
</evidence>
<dbReference type="Proteomes" id="UP000198310">
    <property type="component" value="Unassembled WGS sequence"/>
</dbReference>
<accession>A0A238YTL5</accession>
<dbReference type="SUPFAM" id="SSF49899">
    <property type="entry name" value="Concanavalin A-like lectins/glucanases"/>
    <property type="match status" value="1"/>
</dbReference>
<name>A0A238YTL5_9BACT</name>
<reference evidence="3" key="1">
    <citation type="submission" date="2017-06" db="EMBL/GenBank/DDBJ databases">
        <authorList>
            <person name="Varghese N."/>
            <person name="Submissions S."/>
        </authorList>
    </citation>
    <scope>NUCLEOTIDE SEQUENCE [LARGE SCALE GENOMIC DNA]</scope>
    <source>
        <strain evidence="3">DSM 28041</strain>
    </source>
</reference>
<organism evidence="2 3">
    <name type="scientific">Hymenobacter mucosus</name>
    <dbReference type="NCBI Taxonomy" id="1411120"/>
    <lineage>
        <taxon>Bacteria</taxon>
        <taxon>Pseudomonadati</taxon>
        <taxon>Bacteroidota</taxon>
        <taxon>Cytophagia</taxon>
        <taxon>Cytophagales</taxon>
        <taxon>Hymenobacteraceae</taxon>
        <taxon>Hymenobacter</taxon>
    </lineage>
</organism>
<feature type="region of interest" description="Disordered" evidence="1">
    <location>
        <begin position="174"/>
        <end position="194"/>
    </location>
</feature>
<dbReference type="EMBL" id="FZNS01000006">
    <property type="protein sequence ID" value="SNR74282.1"/>
    <property type="molecule type" value="Genomic_DNA"/>
</dbReference>
<proteinExistence type="predicted"/>
<dbReference type="Gene3D" id="2.60.120.200">
    <property type="match status" value="1"/>
</dbReference>
<keyword evidence="3" id="KW-1185">Reference proteome</keyword>
<evidence type="ECO:0000256" key="1">
    <source>
        <dbReference type="SAM" id="MobiDB-lite"/>
    </source>
</evidence>
<sequence length="630" mass="71654">MWPAIVTLRMGRMCWFLVSTLWPVLGIAQVGSFTAPLRITSFTALANYAGETDAPAGQLIRRYNAEMTIRRPGRVFPHPEGSSESPALFNCRLTIANTSERDTLFYALFYQNESYAFEPGHPRDDENFYGTWGYDEGKQPGFRKIAVPRRAGGTTLQAGVRLRGNPRNESLFMDAPAGSRPLPDGPDDENLYGRWKRPPRMGRYRFMLVVTTDTSEIDFYARDCHRRRSDGHYLNPFTYFLGRSFAHTVVQVADEQLQIYMRPPKLGAPLPARDWRMPATAEQMEASFRYSSFGGAKMPNVPVVADVNNNSFTPAAYNRLKHQFDPTTLPVVTVGDDGPTASVADSGRIQLINPAADPADPHKYDASVRTLFGFTYGRFRARIRFPQIVNSAGVWNGISPAFWLFSAAGEPWNSLNRDYRGGFCTDDERAFFSEIDIEIFKAQCIRYRNYRNDGYEGRARHRRRWLREGGAFQDESCDSIVIGCNNFDYMRQDIPHLVNGAAATPPCGANGNDEPIVYEGKTYRLHRDGASTALSTRVVLSSTELFSPHDTWYEIEWRPTEIIWRIGPDENHLRVIAYMSDQYTVVPNTLMHVILAQHWLPTNDYHPYFQENIPYPAFPIRGEILEFSVE</sequence>
<dbReference type="GO" id="GO:0004553">
    <property type="term" value="F:hydrolase activity, hydrolyzing O-glycosyl compounds"/>
    <property type="evidence" value="ECO:0007669"/>
    <property type="project" value="UniProtKB-ARBA"/>
</dbReference>
<dbReference type="InterPro" id="IPR013320">
    <property type="entry name" value="ConA-like_dom_sf"/>
</dbReference>
<evidence type="ECO:0000313" key="3">
    <source>
        <dbReference type="Proteomes" id="UP000198310"/>
    </source>
</evidence>
<dbReference type="AlphaFoldDB" id="A0A238YTL5"/>